<gene>
    <name evidence="1" type="ORF">EUX98_g9619</name>
</gene>
<keyword evidence="2" id="KW-1185">Reference proteome</keyword>
<protein>
    <submittedName>
        <fullName evidence="1">Uncharacterized protein</fullName>
    </submittedName>
</protein>
<name>A0A4S4LPY7_9APHY</name>
<dbReference type="EMBL" id="SGPM01000944">
    <property type="protein sequence ID" value="THH14386.1"/>
    <property type="molecule type" value="Genomic_DNA"/>
</dbReference>
<accession>A0A4S4LPY7</accession>
<comment type="caution">
    <text evidence="1">The sequence shown here is derived from an EMBL/GenBank/DDBJ whole genome shotgun (WGS) entry which is preliminary data.</text>
</comment>
<proteinExistence type="predicted"/>
<organism evidence="1 2">
    <name type="scientific">Antrodiella citrinella</name>
    <dbReference type="NCBI Taxonomy" id="2447956"/>
    <lineage>
        <taxon>Eukaryota</taxon>
        <taxon>Fungi</taxon>
        <taxon>Dikarya</taxon>
        <taxon>Basidiomycota</taxon>
        <taxon>Agaricomycotina</taxon>
        <taxon>Agaricomycetes</taxon>
        <taxon>Polyporales</taxon>
        <taxon>Steccherinaceae</taxon>
        <taxon>Antrodiella</taxon>
    </lineage>
</organism>
<dbReference type="Proteomes" id="UP000308730">
    <property type="component" value="Unassembled WGS sequence"/>
</dbReference>
<dbReference type="OrthoDB" id="2624633at2759"/>
<dbReference type="AlphaFoldDB" id="A0A4S4LPY7"/>
<evidence type="ECO:0000313" key="1">
    <source>
        <dbReference type="EMBL" id="THH14386.1"/>
    </source>
</evidence>
<sequence>MDYLLIPEGAAHIPVPYRSTEPYDGGDFMTYPLRKGWTESQLEGADDYGGRSPAEIDAFFQNCLFFGFLTEVFKIGGFELNQDDFVDHEHGVVTTQSLPALFVAWKKKWSEVSVPLGCQCPTFRDHPDDPRGPPEQYKCPAPICWRIFKRGVFSEEHQAIKPILATVHRITGQYGYGDGISAKPRVLAASSTVQSPMSPEILVSIVMLGHAIREAVHDIYNIHPTLRANNWAGLFSCG</sequence>
<evidence type="ECO:0000313" key="2">
    <source>
        <dbReference type="Proteomes" id="UP000308730"/>
    </source>
</evidence>
<reference evidence="1 2" key="1">
    <citation type="submission" date="2019-02" db="EMBL/GenBank/DDBJ databases">
        <title>Genome sequencing of the rare red list fungi Antrodiella citrinella (Flaviporus citrinellus).</title>
        <authorList>
            <person name="Buettner E."/>
            <person name="Kellner H."/>
        </authorList>
    </citation>
    <scope>NUCLEOTIDE SEQUENCE [LARGE SCALE GENOMIC DNA]</scope>
    <source>
        <strain evidence="1 2">DSM 108506</strain>
    </source>
</reference>